<evidence type="ECO:0000313" key="2">
    <source>
        <dbReference type="EMBL" id="PKU33192.1"/>
    </source>
</evidence>
<reference evidence="3" key="1">
    <citation type="submission" date="2017-11" db="EMBL/GenBank/DDBJ databases">
        <authorList>
            <person name="Lima N.C."/>
            <person name="Parody-Merino A.M."/>
            <person name="Battley P.F."/>
            <person name="Fidler A.E."/>
            <person name="Prosdocimi F."/>
        </authorList>
    </citation>
    <scope>NUCLEOTIDE SEQUENCE [LARGE SCALE GENOMIC DNA]</scope>
</reference>
<dbReference type="EMBL" id="KZ510366">
    <property type="protein sequence ID" value="PKU33192.1"/>
    <property type="molecule type" value="Genomic_DNA"/>
</dbReference>
<protein>
    <submittedName>
        <fullName evidence="2">Uncharacterized protein</fullName>
    </submittedName>
</protein>
<name>A0A2I0THG2_LIMLA</name>
<gene>
    <name evidence="2" type="ORF">llap_16505</name>
</gene>
<proteinExistence type="predicted"/>
<keyword evidence="3" id="KW-1185">Reference proteome</keyword>
<evidence type="ECO:0000313" key="3">
    <source>
        <dbReference type="Proteomes" id="UP000233556"/>
    </source>
</evidence>
<reference evidence="3" key="2">
    <citation type="submission" date="2017-12" db="EMBL/GenBank/DDBJ databases">
        <title>Genome sequence of the Bar-tailed Godwit (Limosa lapponica baueri).</title>
        <authorList>
            <person name="Lima N.C.B."/>
            <person name="Parody-Merino A.M."/>
            <person name="Battley P.F."/>
            <person name="Fidler A.E."/>
            <person name="Prosdocimi F."/>
        </authorList>
    </citation>
    <scope>NUCLEOTIDE SEQUENCE [LARGE SCALE GENOMIC DNA]</scope>
</reference>
<accession>A0A2I0THG2</accession>
<feature type="region of interest" description="Disordered" evidence="1">
    <location>
        <begin position="1"/>
        <end position="33"/>
    </location>
</feature>
<dbReference type="AlphaFoldDB" id="A0A2I0THG2"/>
<dbReference type="Proteomes" id="UP000233556">
    <property type="component" value="Unassembled WGS sequence"/>
</dbReference>
<evidence type="ECO:0000256" key="1">
    <source>
        <dbReference type="SAM" id="MobiDB-lite"/>
    </source>
</evidence>
<organism evidence="2 3">
    <name type="scientific">Limosa lapponica baueri</name>
    <dbReference type="NCBI Taxonomy" id="1758121"/>
    <lineage>
        <taxon>Eukaryota</taxon>
        <taxon>Metazoa</taxon>
        <taxon>Chordata</taxon>
        <taxon>Craniata</taxon>
        <taxon>Vertebrata</taxon>
        <taxon>Euteleostomi</taxon>
        <taxon>Archelosauria</taxon>
        <taxon>Archosauria</taxon>
        <taxon>Dinosauria</taxon>
        <taxon>Saurischia</taxon>
        <taxon>Theropoda</taxon>
        <taxon>Coelurosauria</taxon>
        <taxon>Aves</taxon>
        <taxon>Neognathae</taxon>
        <taxon>Neoaves</taxon>
        <taxon>Charadriiformes</taxon>
        <taxon>Scolopacidae</taxon>
        <taxon>Limosa</taxon>
    </lineage>
</organism>
<sequence length="174" mass="17799">MDPSLDLVGDNIPKGLKPTEESGDGQDAPPEWPVATDALFFTLDPPVGLEGAWEAGDGPAKSREKAWARTLARGHVPSSSLGAAGHCGSRAGLVVARPAGPCGPRAGRALARPAGPFGPMSPGLGERWPGQLGPLAPCPPGLGERWPGQLSPFTLHPWGWASTGHASQALCPQG</sequence>